<evidence type="ECO:0000313" key="2">
    <source>
        <dbReference type="Proteomes" id="UP001209540"/>
    </source>
</evidence>
<name>A0AAD5K815_9FUNG</name>
<organism evidence="1 2">
    <name type="scientific">Phascolomyces articulosus</name>
    <dbReference type="NCBI Taxonomy" id="60185"/>
    <lineage>
        <taxon>Eukaryota</taxon>
        <taxon>Fungi</taxon>
        <taxon>Fungi incertae sedis</taxon>
        <taxon>Mucoromycota</taxon>
        <taxon>Mucoromycotina</taxon>
        <taxon>Mucoromycetes</taxon>
        <taxon>Mucorales</taxon>
        <taxon>Lichtheimiaceae</taxon>
        <taxon>Phascolomyces</taxon>
    </lineage>
</organism>
<evidence type="ECO:0008006" key="3">
    <source>
        <dbReference type="Google" id="ProtNLM"/>
    </source>
</evidence>
<accession>A0AAD5K815</accession>
<keyword evidence="2" id="KW-1185">Reference proteome</keyword>
<protein>
    <recommendedName>
        <fullName evidence="3">SWIM-type domain-containing protein</fullName>
    </recommendedName>
</protein>
<dbReference type="AlphaFoldDB" id="A0AAD5K815"/>
<sequence length="209" mass="24388">MLKIRKYYLGFCKIEAASNLKAFEGCFLRIQRSLNEISVFGSGINIERSEVSHIVTIIIPYNVLENEHTRIHDKNKGNNSHYWDLKEFSSNRAFTLKTRFNLSNLMHAKDVVSFSSLWLQFQICWQRCMTSFTNDVVSVMSFNILGMMYEIRTIDGILSTCTCSNLHNNHAITCKYLYMVNRISEIPFKRRIVSSTLLSQQQQKEIHIK</sequence>
<proteinExistence type="predicted"/>
<reference evidence="1" key="1">
    <citation type="journal article" date="2022" name="IScience">
        <title>Evolution of zygomycete secretomes and the origins of terrestrial fungal ecologies.</title>
        <authorList>
            <person name="Chang Y."/>
            <person name="Wang Y."/>
            <person name="Mondo S."/>
            <person name="Ahrendt S."/>
            <person name="Andreopoulos W."/>
            <person name="Barry K."/>
            <person name="Beard J."/>
            <person name="Benny G.L."/>
            <person name="Blankenship S."/>
            <person name="Bonito G."/>
            <person name="Cuomo C."/>
            <person name="Desiro A."/>
            <person name="Gervers K.A."/>
            <person name="Hundley H."/>
            <person name="Kuo A."/>
            <person name="LaButti K."/>
            <person name="Lang B.F."/>
            <person name="Lipzen A."/>
            <person name="O'Donnell K."/>
            <person name="Pangilinan J."/>
            <person name="Reynolds N."/>
            <person name="Sandor L."/>
            <person name="Smith M.E."/>
            <person name="Tsang A."/>
            <person name="Grigoriev I.V."/>
            <person name="Stajich J.E."/>
            <person name="Spatafora J.W."/>
        </authorList>
    </citation>
    <scope>NUCLEOTIDE SEQUENCE</scope>
    <source>
        <strain evidence="1">RSA 2281</strain>
    </source>
</reference>
<comment type="caution">
    <text evidence="1">The sequence shown here is derived from an EMBL/GenBank/DDBJ whole genome shotgun (WGS) entry which is preliminary data.</text>
</comment>
<evidence type="ECO:0000313" key="1">
    <source>
        <dbReference type="EMBL" id="KAI9273067.1"/>
    </source>
</evidence>
<dbReference type="Proteomes" id="UP001209540">
    <property type="component" value="Unassembled WGS sequence"/>
</dbReference>
<reference evidence="1" key="2">
    <citation type="submission" date="2023-02" db="EMBL/GenBank/DDBJ databases">
        <authorList>
            <consortium name="DOE Joint Genome Institute"/>
            <person name="Mondo S.J."/>
            <person name="Chang Y."/>
            <person name="Wang Y."/>
            <person name="Ahrendt S."/>
            <person name="Andreopoulos W."/>
            <person name="Barry K."/>
            <person name="Beard J."/>
            <person name="Benny G.L."/>
            <person name="Blankenship S."/>
            <person name="Bonito G."/>
            <person name="Cuomo C."/>
            <person name="Desiro A."/>
            <person name="Gervers K.A."/>
            <person name="Hundley H."/>
            <person name="Kuo A."/>
            <person name="LaButti K."/>
            <person name="Lang B.F."/>
            <person name="Lipzen A."/>
            <person name="O'Donnell K."/>
            <person name="Pangilinan J."/>
            <person name="Reynolds N."/>
            <person name="Sandor L."/>
            <person name="Smith M.W."/>
            <person name="Tsang A."/>
            <person name="Grigoriev I.V."/>
            <person name="Stajich J.E."/>
            <person name="Spatafora J.W."/>
        </authorList>
    </citation>
    <scope>NUCLEOTIDE SEQUENCE</scope>
    <source>
        <strain evidence="1">RSA 2281</strain>
    </source>
</reference>
<dbReference type="EMBL" id="JAIXMP010000005">
    <property type="protein sequence ID" value="KAI9273067.1"/>
    <property type="molecule type" value="Genomic_DNA"/>
</dbReference>
<gene>
    <name evidence="1" type="ORF">BDA99DRAFT_533891</name>
</gene>